<proteinExistence type="predicted"/>
<organism evidence="1 2">
    <name type="scientific">Meloidogyne enterolobii</name>
    <name type="common">Root-knot nematode worm</name>
    <name type="synonym">Meloidogyne mayaguensis</name>
    <dbReference type="NCBI Taxonomy" id="390850"/>
    <lineage>
        <taxon>Eukaryota</taxon>
        <taxon>Metazoa</taxon>
        <taxon>Ecdysozoa</taxon>
        <taxon>Nematoda</taxon>
        <taxon>Chromadorea</taxon>
        <taxon>Rhabditida</taxon>
        <taxon>Tylenchina</taxon>
        <taxon>Tylenchomorpha</taxon>
        <taxon>Tylenchoidea</taxon>
        <taxon>Meloidogynidae</taxon>
        <taxon>Meloidogyninae</taxon>
        <taxon>Meloidogyne</taxon>
    </lineage>
</organism>
<dbReference type="EMBL" id="CAVMJV010000029">
    <property type="protein sequence ID" value="CAK5076050.1"/>
    <property type="molecule type" value="Genomic_DNA"/>
</dbReference>
<gene>
    <name evidence="1" type="ORF">MENTE1834_LOCUS22891</name>
</gene>
<evidence type="ECO:0000313" key="1">
    <source>
        <dbReference type="EMBL" id="CAK5076050.1"/>
    </source>
</evidence>
<evidence type="ECO:0000313" key="2">
    <source>
        <dbReference type="Proteomes" id="UP001497535"/>
    </source>
</evidence>
<comment type="caution">
    <text evidence="1">The sequence shown here is derived from an EMBL/GenBank/DDBJ whole genome shotgun (WGS) entry which is preliminary data.</text>
</comment>
<dbReference type="Proteomes" id="UP001497535">
    <property type="component" value="Unassembled WGS sequence"/>
</dbReference>
<name>A0ACB0ZAQ3_MELEN</name>
<accession>A0ACB0ZAQ3</accession>
<sequence length="100" mass="10806">MSCPVISFIESLFGNVSADFLGLPVIPLTFFFGLPLVPLEEKLSTDEAREDRSIESSLILVSTEDSRVLAIFLGTQTSEEMLNGVSGSTRLSILAFSSMS</sequence>
<reference evidence="1" key="1">
    <citation type="submission" date="2023-11" db="EMBL/GenBank/DDBJ databases">
        <authorList>
            <person name="Poullet M."/>
        </authorList>
    </citation>
    <scope>NUCLEOTIDE SEQUENCE</scope>
    <source>
        <strain evidence="1">E1834</strain>
    </source>
</reference>
<keyword evidence="2" id="KW-1185">Reference proteome</keyword>
<protein>
    <submittedName>
        <fullName evidence="1">Uncharacterized protein</fullName>
    </submittedName>
</protein>